<dbReference type="GO" id="GO:0046872">
    <property type="term" value="F:metal ion binding"/>
    <property type="evidence" value="ECO:0007669"/>
    <property type="project" value="UniProtKB-KW"/>
</dbReference>
<dbReference type="FunFam" id="3.30.1490.50:FF:000001">
    <property type="entry name" value="Glutathione synthetase"/>
    <property type="match status" value="1"/>
</dbReference>
<comment type="cofactor">
    <cofactor evidence="1">
        <name>Mg(2+)</name>
        <dbReference type="ChEBI" id="CHEBI:18420"/>
    </cofactor>
</comment>
<dbReference type="SUPFAM" id="SSF52440">
    <property type="entry name" value="PreATP-grasp domain"/>
    <property type="match status" value="1"/>
</dbReference>
<dbReference type="Gene3D" id="3.40.50.1760">
    <property type="entry name" value="Glutathione synthase, substrate-binding domain superfamily, eukaryotic"/>
    <property type="match status" value="1"/>
</dbReference>
<evidence type="ECO:0000256" key="5">
    <source>
        <dbReference type="ARBA" id="ARBA00012214"/>
    </source>
</evidence>
<dbReference type="Gene3D" id="3.30.470.20">
    <property type="entry name" value="ATP-grasp fold, B domain"/>
    <property type="match status" value="1"/>
</dbReference>
<dbReference type="Gene3D" id="3.30.1490.80">
    <property type="match status" value="1"/>
</dbReference>
<dbReference type="InterPro" id="IPR037013">
    <property type="entry name" value="GSH-S_sub-bd_sf"/>
</dbReference>
<dbReference type="Pfam" id="PF03917">
    <property type="entry name" value="GSH_synth_ATP"/>
    <property type="match status" value="1"/>
</dbReference>
<evidence type="ECO:0000256" key="2">
    <source>
        <dbReference type="ARBA" id="ARBA00004965"/>
    </source>
</evidence>
<dbReference type="Gene3D" id="1.10.1080.10">
    <property type="entry name" value="Glutathione Synthetase, Chain A, domain 3"/>
    <property type="match status" value="1"/>
</dbReference>
<evidence type="ECO:0000256" key="4">
    <source>
        <dbReference type="ARBA" id="ARBA00011738"/>
    </source>
</evidence>
<evidence type="ECO:0000256" key="14">
    <source>
        <dbReference type="ARBA" id="ARBA00048871"/>
    </source>
</evidence>
<dbReference type="SUPFAM" id="SSF56059">
    <property type="entry name" value="Glutathione synthetase ATP-binding domain-like"/>
    <property type="match status" value="1"/>
</dbReference>
<evidence type="ECO:0000256" key="6">
    <source>
        <dbReference type="ARBA" id="ARBA00020821"/>
    </source>
</evidence>
<dbReference type="AlphaFoldDB" id="A0A834U1V9"/>
<name>A0A834U1V9_VESGE</name>
<dbReference type="InterPro" id="IPR005615">
    <property type="entry name" value="Glutathione_synthase"/>
</dbReference>
<evidence type="ECO:0000256" key="3">
    <source>
        <dbReference type="ARBA" id="ARBA00010385"/>
    </source>
</evidence>
<sequence length="866" mass="100263">MSYAILHRLVLIPYRQNINFAIYRKVENVFMFFQEKITIPIAYSVNMNVCISCRSFYNKSQLLKNVIITNKKGIQENISTLQLKKRPIWKNKSVIGEEVSLIPGAWIIKALATAEQYNLESLEIGLLNQQLYIPHKICTSTNHTPFLLPSAKKEQHDLIEKAIDWALMHGMCMRSKTNFNKNMLQFAPFILLPSPFPRKEFEKACSIQTILNILIHKVAHDYNFLKETLQETIKVDNFTKKLFDIYETVYNEGFMQKISLGLLRSDLMLDTSCAKGNEYRKHIPYCCWKQVEINTIASGFGWLGPVSTQLHRFVLQELGYKDQLSNLPENNTLGELCAAMIEAWKLYGNSQAIILFIVEDVSYNICDQRFHEFEIRKQNPDIKVIRRTLTDMITLSKLGFNKELIVEDYIVSVVYYRCGYEPGQYHTEKEWDVRLLIERSIAIKCPSIQYHLAGTKKVQQALAKPGIVAKFLKDKKNITNIKEIFTGLYTLDFDEHGDIAIEMGIQNPEQFVLKPQREGGCNNVYGTDIKKFLLYIKDKQERAAWILMDKIIPPVHLNYMIRPESHNYLGPKELISELGIFGVIIADDKNIYVNKKAGHMLRTKLATANEGGVATGLGASLPDVIHAIAKYEVGHEARELYFFREGTIVMWNVSDLESGNILQFLKHYEENSYTLELIHAESELMTYMYTESGKKCHIKDGNIILTRDATNLEKYTFSNVIAQSVKLGIWETSLGHYINTVEFVTEDLRTGKKLRMSQREVLKKQGELFALRHLINLSSDLLDTPDFYWERDDLESLYQQIYGYFNIAKRTKVMNEKLNHCVELVAILSSHLSDRHHIRLEWMIIVLIMVEVAFEILHYVDRYLVK</sequence>
<comment type="subunit">
    <text evidence="4">Homodimer.</text>
</comment>
<dbReference type="InterPro" id="IPR003734">
    <property type="entry name" value="DUF155"/>
</dbReference>
<evidence type="ECO:0000313" key="19">
    <source>
        <dbReference type="EMBL" id="KAF7414208.1"/>
    </source>
</evidence>
<dbReference type="Gene3D" id="3.30.1490.50">
    <property type="match status" value="1"/>
</dbReference>
<organism evidence="19 20">
    <name type="scientific">Vespula germanica</name>
    <name type="common">German yellow jacket</name>
    <name type="synonym">Paravespula germanica</name>
    <dbReference type="NCBI Taxonomy" id="30212"/>
    <lineage>
        <taxon>Eukaryota</taxon>
        <taxon>Metazoa</taxon>
        <taxon>Ecdysozoa</taxon>
        <taxon>Arthropoda</taxon>
        <taxon>Hexapoda</taxon>
        <taxon>Insecta</taxon>
        <taxon>Pterygota</taxon>
        <taxon>Neoptera</taxon>
        <taxon>Endopterygota</taxon>
        <taxon>Hymenoptera</taxon>
        <taxon>Apocrita</taxon>
        <taxon>Aculeata</taxon>
        <taxon>Vespoidea</taxon>
        <taxon>Vespidae</taxon>
        <taxon>Vespinae</taxon>
        <taxon>Vespula</taxon>
    </lineage>
</organism>
<comment type="pathway">
    <text evidence="2">Sulfur metabolism; glutathione biosynthesis; glutathione from L-cysteine and L-glutamate: step 2/2.</text>
</comment>
<keyword evidence="9" id="KW-0479">Metal-binding</keyword>
<dbReference type="EMBL" id="JACSDZ010000002">
    <property type="protein sequence ID" value="KAF7414208.1"/>
    <property type="molecule type" value="Genomic_DNA"/>
</dbReference>
<keyword evidence="11" id="KW-0067">ATP-binding</keyword>
<evidence type="ECO:0000256" key="15">
    <source>
        <dbReference type="ARBA" id="ARBA00052123"/>
    </source>
</evidence>
<dbReference type="InterPro" id="IPR014709">
    <property type="entry name" value="Glutathione_synthase_C_euk"/>
</dbReference>
<dbReference type="PANTHER" id="PTHR11130:SF0">
    <property type="entry name" value="GLUTATHIONE SYNTHETASE"/>
    <property type="match status" value="1"/>
</dbReference>
<evidence type="ECO:0000256" key="7">
    <source>
        <dbReference type="ARBA" id="ARBA00022598"/>
    </source>
</evidence>
<comment type="catalytic activity">
    <reaction evidence="14">
        <text>gamma-L-glutamyl-L-cysteine + glycine + ATP = glutathione + ADP + phosphate + H(+)</text>
        <dbReference type="Rhea" id="RHEA:13557"/>
        <dbReference type="ChEBI" id="CHEBI:15378"/>
        <dbReference type="ChEBI" id="CHEBI:30616"/>
        <dbReference type="ChEBI" id="CHEBI:43474"/>
        <dbReference type="ChEBI" id="CHEBI:57305"/>
        <dbReference type="ChEBI" id="CHEBI:57925"/>
        <dbReference type="ChEBI" id="CHEBI:58173"/>
        <dbReference type="ChEBI" id="CHEBI:456216"/>
        <dbReference type="EC" id="6.3.2.3"/>
    </reaction>
    <physiologicalReaction direction="left-to-right" evidence="14">
        <dbReference type="Rhea" id="RHEA:13558"/>
    </physiologicalReaction>
</comment>
<keyword evidence="7" id="KW-0436">Ligase</keyword>
<evidence type="ECO:0000256" key="16">
    <source>
        <dbReference type="ARBA" id="ARBA00059746"/>
    </source>
</evidence>
<keyword evidence="12" id="KW-0460">Magnesium</keyword>
<dbReference type="PANTHER" id="PTHR11130">
    <property type="entry name" value="GLUTATHIONE SYNTHETASE"/>
    <property type="match status" value="1"/>
</dbReference>
<dbReference type="InterPro" id="IPR004887">
    <property type="entry name" value="GSH_synth_subst-bd"/>
</dbReference>
<proteinExistence type="inferred from homology"/>
<dbReference type="GO" id="GO:0004363">
    <property type="term" value="F:glutathione synthase activity"/>
    <property type="evidence" value="ECO:0007669"/>
    <property type="project" value="UniProtKB-EC"/>
</dbReference>
<evidence type="ECO:0000256" key="11">
    <source>
        <dbReference type="ARBA" id="ARBA00022840"/>
    </source>
</evidence>
<evidence type="ECO:0000256" key="9">
    <source>
        <dbReference type="ARBA" id="ARBA00022723"/>
    </source>
</evidence>
<feature type="domain" description="Glutathione synthase substrate-binding" evidence="18">
    <location>
        <begin position="352"/>
        <end position="453"/>
    </location>
</feature>
<keyword evidence="20" id="KW-1185">Reference proteome</keyword>
<accession>A0A834U1V9</accession>
<dbReference type="FunFam" id="3.40.50.1760:FF:000001">
    <property type="entry name" value="Glutathione synthetase"/>
    <property type="match status" value="1"/>
</dbReference>
<keyword evidence="8" id="KW-0317">Glutathione biosynthesis</keyword>
<dbReference type="InterPro" id="IPR014042">
    <property type="entry name" value="Glutathione_synthase_a-hlx"/>
</dbReference>
<feature type="domain" description="DUF155" evidence="17">
    <location>
        <begin position="641"/>
        <end position="815"/>
    </location>
</feature>
<evidence type="ECO:0000256" key="13">
    <source>
        <dbReference type="ARBA" id="ARBA00030403"/>
    </source>
</evidence>
<evidence type="ECO:0000256" key="12">
    <source>
        <dbReference type="ARBA" id="ARBA00022842"/>
    </source>
</evidence>
<reference evidence="19" key="1">
    <citation type="journal article" date="2020" name="G3 (Bethesda)">
        <title>High-Quality Assemblies for Three Invasive Social Wasps from the &lt;i&gt;Vespula&lt;/i&gt; Genus.</title>
        <authorList>
            <person name="Harrop T.W.R."/>
            <person name="Guhlin J."/>
            <person name="McLaughlin G.M."/>
            <person name="Permina E."/>
            <person name="Stockwell P."/>
            <person name="Gilligan J."/>
            <person name="Le Lec M.F."/>
            <person name="Gruber M.A.M."/>
            <person name="Quinn O."/>
            <person name="Lovegrove M."/>
            <person name="Duncan E.J."/>
            <person name="Remnant E.J."/>
            <person name="Van Eeckhoven J."/>
            <person name="Graham B."/>
            <person name="Knapp R.A."/>
            <person name="Langford K.W."/>
            <person name="Kronenberg Z."/>
            <person name="Press M.O."/>
            <person name="Eacker S.M."/>
            <person name="Wilson-Rankin E.E."/>
            <person name="Purcell J."/>
            <person name="Lester P.J."/>
            <person name="Dearden P.K."/>
        </authorList>
    </citation>
    <scope>NUCLEOTIDE SEQUENCE</scope>
    <source>
        <strain evidence="19">Linc-1</strain>
    </source>
</reference>
<comment type="catalytic activity">
    <reaction evidence="15">
        <text>gamma-L-glutamyl-(2S)-2-aminobutanoate + glycine + ATP = ophthalmate + ADP + phosphate + H(+)</text>
        <dbReference type="Rhea" id="RHEA:72075"/>
        <dbReference type="ChEBI" id="CHEBI:15378"/>
        <dbReference type="ChEBI" id="CHEBI:30616"/>
        <dbReference type="ChEBI" id="CHEBI:43474"/>
        <dbReference type="ChEBI" id="CHEBI:57305"/>
        <dbReference type="ChEBI" id="CHEBI:189406"/>
        <dbReference type="ChEBI" id="CHEBI:189750"/>
        <dbReference type="ChEBI" id="CHEBI:456216"/>
    </reaction>
    <physiologicalReaction direction="left-to-right" evidence="15">
        <dbReference type="Rhea" id="RHEA:72076"/>
    </physiologicalReaction>
</comment>
<dbReference type="Pfam" id="PF03199">
    <property type="entry name" value="GSH_synthase"/>
    <property type="match status" value="1"/>
</dbReference>
<evidence type="ECO:0000259" key="17">
    <source>
        <dbReference type="Pfam" id="PF02582"/>
    </source>
</evidence>
<dbReference type="EC" id="6.3.2.3" evidence="5"/>
<dbReference type="Proteomes" id="UP000617340">
    <property type="component" value="Unassembled WGS sequence"/>
</dbReference>
<comment type="function">
    <text evidence="16">Catalyzes the production of glutathione from gamma-glutamylcysteine and glycine in an ATP-dependent manner. Glutathione (gamma-glutamylcysteinylglycine, GSH) is the most abundant intracellular thiol in living aerobic cells and is required for numerous processes including the protection of cells against oxidative damage, amino acid transport, the detoxification of foreign compounds, the maintenance of protein sulfhydryl groups in a reduced state and acts as a cofactor for a number of enzymes. Participates in ophthalmate biosynthesis in hepatocytes.</text>
</comment>
<comment type="similarity">
    <text evidence="3">Belongs to the eukaryotic GSH synthase family.</text>
</comment>
<evidence type="ECO:0000259" key="18">
    <source>
        <dbReference type="Pfam" id="PF03199"/>
    </source>
</evidence>
<evidence type="ECO:0000256" key="10">
    <source>
        <dbReference type="ARBA" id="ARBA00022741"/>
    </source>
</evidence>
<keyword evidence="10" id="KW-0547">Nucleotide-binding</keyword>
<comment type="caution">
    <text evidence="19">The sequence shown here is derived from an EMBL/GenBank/DDBJ whole genome shotgun (WGS) entry which is preliminary data.</text>
</comment>
<gene>
    <name evidence="19" type="ORF">HZH68_002697</name>
</gene>
<dbReference type="GO" id="GO:0005829">
    <property type="term" value="C:cytosol"/>
    <property type="evidence" value="ECO:0007669"/>
    <property type="project" value="TreeGrafter"/>
</dbReference>
<evidence type="ECO:0000256" key="1">
    <source>
        <dbReference type="ARBA" id="ARBA00001946"/>
    </source>
</evidence>
<dbReference type="UniPathway" id="UPA00142">
    <property type="reaction ID" value="UER00210"/>
</dbReference>
<protein>
    <recommendedName>
        <fullName evidence="6">Glutathione synthetase</fullName>
        <ecNumber evidence="5">6.3.2.3</ecNumber>
    </recommendedName>
    <alternativeName>
        <fullName evidence="13">Glutathione synthase</fullName>
    </alternativeName>
</protein>
<dbReference type="InterPro" id="IPR014049">
    <property type="entry name" value="Glutathione_synthase_N_euk"/>
</dbReference>
<dbReference type="Pfam" id="PF02582">
    <property type="entry name" value="DUF155"/>
    <property type="match status" value="1"/>
</dbReference>
<evidence type="ECO:0000313" key="20">
    <source>
        <dbReference type="Proteomes" id="UP000617340"/>
    </source>
</evidence>
<dbReference type="GO" id="GO:0005524">
    <property type="term" value="F:ATP binding"/>
    <property type="evidence" value="ECO:0007669"/>
    <property type="project" value="UniProtKB-KW"/>
</dbReference>
<dbReference type="GO" id="GO:0043295">
    <property type="term" value="F:glutathione binding"/>
    <property type="evidence" value="ECO:0007669"/>
    <property type="project" value="TreeGrafter"/>
</dbReference>
<evidence type="ECO:0000256" key="8">
    <source>
        <dbReference type="ARBA" id="ARBA00022684"/>
    </source>
</evidence>
<dbReference type="NCBIfam" id="TIGR01986">
    <property type="entry name" value="glut_syn_euk"/>
    <property type="match status" value="1"/>
</dbReference>
<dbReference type="InterPro" id="IPR016185">
    <property type="entry name" value="PreATP-grasp_dom_sf"/>
</dbReference>